<dbReference type="Proteomes" id="UP000315353">
    <property type="component" value="Unassembled WGS sequence"/>
</dbReference>
<dbReference type="AlphaFoldDB" id="A0AB73BAS0"/>
<dbReference type="SUPFAM" id="SSF47413">
    <property type="entry name" value="lambda repressor-like DNA-binding domains"/>
    <property type="match status" value="1"/>
</dbReference>
<dbReference type="GO" id="GO:0006313">
    <property type="term" value="P:DNA transposition"/>
    <property type="evidence" value="ECO:0007669"/>
    <property type="project" value="InterPro"/>
</dbReference>
<evidence type="ECO:0000259" key="2">
    <source>
        <dbReference type="PROSITE" id="PS50943"/>
    </source>
</evidence>
<keyword evidence="1" id="KW-0175">Coiled coil</keyword>
<dbReference type="InterPro" id="IPR010982">
    <property type="entry name" value="Lambda_DNA-bd_dom_sf"/>
</dbReference>
<organism evidence="3 4">
    <name type="scientific">Corynebacterium flavescens</name>
    <dbReference type="NCBI Taxonomy" id="28028"/>
    <lineage>
        <taxon>Bacteria</taxon>
        <taxon>Bacillati</taxon>
        <taxon>Actinomycetota</taxon>
        <taxon>Actinomycetes</taxon>
        <taxon>Mycobacteriales</taxon>
        <taxon>Corynebacteriaceae</taxon>
        <taxon>Corynebacterium</taxon>
    </lineage>
</organism>
<dbReference type="SMART" id="SM00530">
    <property type="entry name" value="HTH_XRE"/>
    <property type="match status" value="1"/>
</dbReference>
<dbReference type="Pfam" id="PF13560">
    <property type="entry name" value="HTH_31"/>
    <property type="match status" value="1"/>
</dbReference>
<dbReference type="Pfam" id="PF02371">
    <property type="entry name" value="Transposase_20"/>
    <property type="match status" value="1"/>
</dbReference>
<reference evidence="3 4" key="1">
    <citation type="submission" date="2019-06" db="EMBL/GenBank/DDBJ databases">
        <title>Whole genome shotgun sequence of Corynebacterium flavescens NBRC 14136.</title>
        <authorList>
            <person name="Hosoyama A."/>
            <person name="Uohara A."/>
            <person name="Ohji S."/>
            <person name="Ichikawa N."/>
        </authorList>
    </citation>
    <scope>NUCLEOTIDE SEQUENCE [LARGE SCALE GENOMIC DNA]</scope>
    <source>
        <strain evidence="3 4">NBRC 14136</strain>
    </source>
</reference>
<evidence type="ECO:0000256" key="1">
    <source>
        <dbReference type="SAM" id="Coils"/>
    </source>
</evidence>
<dbReference type="GO" id="GO:0004803">
    <property type="term" value="F:transposase activity"/>
    <property type="evidence" value="ECO:0007669"/>
    <property type="project" value="InterPro"/>
</dbReference>
<dbReference type="InterPro" id="IPR001387">
    <property type="entry name" value="Cro/C1-type_HTH"/>
</dbReference>
<dbReference type="PANTHER" id="PTHR33055">
    <property type="entry name" value="TRANSPOSASE FOR INSERTION SEQUENCE ELEMENT IS1111A"/>
    <property type="match status" value="1"/>
</dbReference>
<name>A0AB73BAS0_CORFL</name>
<gene>
    <name evidence="3" type="ORF">CFL01nite_24140</name>
</gene>
<dbReference type="InterPro" id="IPR002525">
    <property type="entry name" value="Transp_IS110-like_N"/>
</dbReference>
<dbReference type="PANTHER" id="PTHR33055:SF16">
    <property type="entry name" value="TRANSPOSASE FOR INSERTION SEQUENCE ELEMENT IS1547"/>
    <property type="match status" value="1"/>
</dbReference>
<dbReference type="NCBIfam" id="NF033542">
    <property type="entry name" value="transpos_IS110"/>
    <property type="match status" value="1"/>
</dbReference>
<dbReference type="Gene3D" id="1.10.260.40">
    <property type="entry name" value="lambda repressor-like DNA-binding domains"/>
    <property type="match status" value="1"/>
</dbReference>
<feature type="coiled-coil region" evidence="1">
    <location>
        <begin position="237"/>
        <end position="264"/>
    </location>
</feature>
<feature type="domain" description="HTH cro/C1-type" evidence="2">
    <location>
        <begin position="397"/>
        <end position="433"/>
    </location>
</feature>
<dbReference type="InterPro" id="IPR003346">
    <property type="entry name" value="Transposase_20"/>
</dbReference>
<sequence length="446" mass="48838">MTTLAGVMVVVPSASCLSEAPDMRITVSDDFRKPVNIMPTPTIDIAGPVAGIDTHTDTHTVAIVTETGKHLATDTFPTTSNGYRHVTEFLTAHRVTVVGVEGTNSYGAALTRHLIDHGHVVFEVLRPTRALRRRDGKSDPVDALAAARQVLTGQVLSTPKDTTGPVESLRMLQITRHQLVATAAKLVTLIKSLLVTAPVTVRQRYATMATPTLIMTLSRCRPPADVTDPINGTLISLKSLATTYNMLRAQCDELDNKITDLVEVINPGVTQVFGCRALTAAELIVSVGENPQRIRSQAALAHLWGVAPIPASSGRTNRHRLNRGGDRQANAALHRIVLVRMCHDERTRDYVQRRTKEGLSKKEIMRCLKRAIVREIYQVLCLGRPVKQSSGLSSDEFRALRSKKGLSQTQVARKLGCAPARISDIETGKRRLSELKSTYEEFLQTA</sequence>
<proteinExistence type="predicted"/>
<dbReference type="EMBL" id="BJNB01000074">
    <property type="protein sequence ID" value="GEB98919.1"/>
    <property type="molecule type" value="Genomic_DNA"/>
</dbReference>
<dbReference type="Pfam" id="PF01548">
    <property type="entry name" value="DEDD_Tnp_IS110"/>
    <property type="match status" value="1"/>
</dbReference>
<comment type="caution">
    <text evidence="3">The sequence shown here is derived from an EMBL/GenBank/DDBJ whole genome shotgun (WGS) entry which is preliminary data.</text>
</comment>
<dbReference type="CDD" id="cd00093">
    <property type="entry name" value="HTH_XRE"/>
    <property type="match status" value="1"/>
</dbReference>
<accession>A0AB73BAS0</accession>
<dbReference type="GO" id="GO:0003677">
    <property type="term" value="F:DNA binding"/>
    <property type="evidence" value="ECO:0007669"/>
    <property type="project" value="InterPro"/>
</dbReference>
<evidence type="ECO:0000313" key="3">
    <source>
        <dbReference type="EMBL" id="GEB98919.1"/>
    </source>
</evidence>
<dbReference type="InterPro" id="IPR047650">
    <property type="entry name" value="Transpos_IS110"/>
</dbReference>
<evidence type="ECO:0000313" key="4">
    <source>
        <dbReference type="Proteomes" id="UP000315353"/>
    </source>
</evidence>
<protein>
    <submittedName>
        <fullName evidence="3">IS110 family transposase</fullName>
    </submittedName>
</protein>
<dbReference type="PROSITE" id="PS50943">
    <property type="entry name" value="HTH_CROC1"/>
    <property type="match status" value="1"/>
</dbReference>